<dbReference type="SMART" id="SM00147">
    <property type="entry name" value="RasGEF"/>
    <property type="match status" value="1"/>
</dbReference>
<organism evidence="4 6">
    <name type="scientific">Legionella micdadei</name>
    <name type="common">Tatlockia micdadei</name>
    <dbReference type="NCBI Taxonomy" id="451"/>
    <lineage>
        <taxon>Bacteria</taxon>
        <taxon>Pseudomonadati</taxon>
        <taxon>Pseudomonadota</taxon>
        <taxon>Gammaproteobacteria</taxon>
        <taxon>Legionellales</taxon>
        <taxon>Legionellaceae</taxon>
        <taxon>Legionella</taxon>
    </lineage>
</organism>
<dbReference type="PROSITE" id="PS50009">
    <property type="entry name" value="RASGEF_CAT"/>
    <property type="match status" value="1"/>
</dbReference>
<dbReference type="GO" id="GO:0007265">
    <property type="term" value="P:Ras protein signal transduction"/>
    <property type="evidence" value="ECO:0007669"/>
    <property type="project" value="TreeGrafter"/>
</dbReference>
<dbReference type="Proteomes" id="UP000182998">
    <property type="component" value="Unassembled WGS sequence"/>
</dbReference>
<feature type="domain" description="Ras-GEF" evidence="3">
    <location>
        <begin position="175"/>
        <end position="413"/>
    </location>
</feature>
<dbReference type="InterPro" id="IPR001895">
    <property type="entry name" value="RASGEF_cat_dom"/>
</dbReference>
<protein>
    <submittedName>
        <fullName evidence="5">RasGEF domain-containing protein</fullName>
    </submittedName>
</protein>
<dbReference type="PANTHER" id="PTHR23113:SF368">
    <property type="entry name" value="CELL DIVISION CONTROL PROTEIN 25"/>
    <property type="match status" value="1"/>
</dbReference>
<dbReference type="InterPro" id="IPR036964">
    <property type="entry name" value="RASGEF_cat_dom_sf"/>
</dbReference>
<evidence type="ECO:0000313" key="4">
    <source>
        <dbReference type="EMBL" id="CEG60748.1"/>
    </source>
</evidence>
<name>A0A098GE54_LEGMI</name>
<evidence type="ECO:0000313" key="6">
    <source>
        <dbReference type="Proteomes" id="UP000032414"/>
    </source>
</evidence>
<keyword evidence="2" id="KW-0175">Coiled coil</keyword>
<evidence type="ECO:0000313" key="7">
    <source>
        <dbReference type="Proteomes" id="UP000182998"/>
    </source>
</evidence>
<dbReference type="EMBL" id="LN614830">
    <property type="protein sequence ID" value="CEG60748.1"/>
    <property type="molecule type" value="Genomic_DNA"/>
</dbReference>
<dbReference type="KEGG" id="tmc:LMI_1442"/>
<evidence type="ECO:0000256" key="1">
    <source>
        <dbReference type="ARBA" id="ARBA00022658"/>
    </source>
</evidence>
<dbReference type="EMBL" id="FMVN01000004">
    <property type="protein sequence ID" value="SCY11998.1"/>
    <property type="molecule type" value="Genomic_DNA"/>
</dbReference>
<dbReference type="InterPro" id="IPR008937">
    <property type="entry name" value="Ras-like_GEF"/>
</dbReference>
<evidence type="ECO:0000259" key="3">
    <source>
        <dbReference type="PROSITE" id="PS50009"/>
    </source>
</evidence>
<feature type="coiled-coil region" evidence="2">
    <location>
        <begin position="44"/>
        <end position="78"/>
    </location>
</feature>
<keyword evidence="7" id="KW-1185">Reference proteome</keyword>
<dbReference type="Gene3D" id="1.10.840.10">
    <property type="entry name" value="Ras guanine-nucleotide exchange factors catalytic domain"/>
    <property type="match status" value="1"/>
</dbReference>
<dbReference type="RefSeq" id="WP_045099102.1">
    <property type="nucleotide sequence ID" value="NZ_CP020614.1"/>
</dbReference>
<proteinExistence type="predicted"/>
<dbReference type="Pfam" id="PF00617">
    <property type="entry name" value="RasGEF"/>
    <property type="match status" value="1"/>
</dbReference>
<dbReference type="SUPFAM" id="SSF48366">
    <property type="entry name" value="Ras GEF"/>
    <property type="match status" value="1"/>
</dbReference>
<dbReference type="AlphaFoldDB" id="A0A098GE54"/>
<sequence>MKQSQLREYISALSKHQEEYLEKYKSLKTYINNRLPEISDLTELDSLRQHVKKDQRALERMYEEMAKIQKILKDASKQSTKVKQTFEKFNLKFTAGFKDASPDCKPLFEQIAAKKQEIKDGNDPVQMLKKLISKFKANELDLQAFNDFLMNPAVKSKVRMNPLFAAKVENLNKQIIGRYAQTIATIDQELFLTIRKAELFSPWAYAKSPTIIANTTQYNNLADYVSNLVLAAPSIEERAIILDRWIWVAHYLFEELKDYSGCHAILTGLSRNEVSRLKRTFDSLSEETQDTFQKLSAAILVSNSLRPIFNAQQAVIPAMPLLQRDVTFVHDGNKAVTDLENKEEKREEMVMRTGGGRKIMLTFTKLQSERGNFSIPGDTDAHLDGLLRDRLKNPATPYDPAIADDLSKQLEPTGNELKAAKPIKFGKVFKSSSGNNQPCMRQVMLEELIQALTQYLVNDPSGFLKQRNQESFQMDNNYVIDWEKENKELEKLSREMEAHVEVLKGYSTKEKNSSLLNRANGLISKIEALDFKQLKMQNLESKLYVRLYKLKVEFANVSRYSRDPDAEQIGKIIAEVEKISKLSESCQFSPNFLKHLEAFNQEITAFKQLANPSEVQMENGHVELEKPLPSAHLRCRFSLLYAPLRQDLGMDKDLTPTLSTVVSCA</sequence>
<dbReference type="GO" id="GO:0005886">
    <property type="term" value="C:plasma membrane"/>
    <property type="evidence" value="ECO:0007669"/>
    <property type="project" value="TreeGrafter"/>
</dbReference>
<feature type="coiled-coil region" evidence="2">
    <location>
        <begin position="479"/>
        <end position="509"/>
    </location>
</feature>
<dbReference type="GO" id="GO:0005085">
    <property type="term" value="F:guanyl-nucleotide exchange factor activity"/>
    <property type="evidence" value="ECO:0007669"/>
    <property type="project" value="UniProtKB-KW"/>
</dbReference>
<dbReference type="OrthoDB" id="5649485at2"/>
<dbReference type="PATRIC" id="fig|451.8.peg.2191"/>
<dbReference type="Proteomes" id="UP000032414">
    <property type="component" value="Chromosome I"/>
</dbReference>
<evidence type="ECO:0000256" key="2">
    <source>
        <dbReference type="SAM" id="Coils"/>
    </source>
</evidence>
<reference evidence="4" key="1">
    <citation type="submission" date="2014-09" db="EMBL/GenBank/DDBJ databases">
        <authorList>
            <person name="GOMEZ-VALERO Laura"/>
        </authorList>
    </citation>
    <scope>NUCLEOTIDE SEQUENCE</scope>
    <source>
        <strain evidence="4">ATCC33218</strain>
    </source>
</reference>
<keyword evidence="1" id="KW-0344">Guanine-nucleotide releasing factor</keyword>
<reference evidence="6" key="2">
    <citation type="submission" date="2014-09" db="EMBL/GenBank/DDBJ databases">
        <authorList>
            <person name="Gomez-Valero L."/>
        </authorList>
    </citation>
    <scope>NUCLEOTIDE SEQUENCE [LARGE SCALE GENOMIC DNA]</scope>
    <source>
        <strain evidence="6">ATCC33218</strain>
    </source>
</reference>
<dbReference type="InterPro" id="IPR023578">
    <property type="entry name" value="Ras_GEF_dom_sf"/>
</dbReference>
<dbReference type="STRING" id="451.B6N58_08365"/>
<gene>
    <name evidence="4" type="ORF">LMI_1442</name>
    <name evidence="5" type="ORF">SAMN02982997_00864</name>
</gene>
<reference evidence="5 7" key="3">
    <citation type="submission" date="2016-10" db="EMBL/GenBank/DDBJ databases">
        <authorList>
            <person name="Varghese N."/>
            <person name="Submissions S."/>
        </authorList>
    </citation>
    <scope>NUCLEOTIDE SEQUENCE [LARGE SCALE GENOMIC DNA]</scope>
    <source>
        <strain evidence="5 7">ATCC 33218</strain>
    </source>
</reference>
<evidence type="ECO:0000313" key="5">
    <source>
        <dbReference type="EMBL" id="SCY11998.1"/>
    </source>
</evidence>
<accession>A0A098GE54</accession>
<dbReference type="PANTHER" id="PTHR23113">
    <property type="entry name" value="GUANINE NUCLEOTIDE EXCHANGE FACTOR"/>
    <property type="match status" value="1"/>
</dbReference>
<dbReference type="HOGENOM" id="CLU_412735_0_0_6"/>